<evidence type="ECO:0000313" key="3">
    <source>
        <dbReference type="Proteomes" id="UP000515489"/>
    </source>
</evidence>
<proteinExistence type="predicted"/>
<keyword evidence="1" id="KW-0732">Signal</keyword>
<dbReference type="PROSITE" id="PS51257">
    <property type="entry name" value="PROKAR_LIPOPROTEIN"/>
    <property type="match status" value="1"/>
</dbReference>
<dbReference type="Proteomes" id="UP000515489">
    <property type="component" value="Chromosome"/>
</dbReference>
<organism evidence="2 3">
    <name type="scientific">Hymenobacter sediminicola</name>
    <dbReference type="NCBI Taxonomy" id="2761579"/>
    <lineage>
        <taxon>Bacteria</taxon>
        <taxon>Pseudomonadati</taxon>
        <taxon>Bacteroidota</taxon>
        <taxon>Cytophagia</taxon>
        <taxon>Cytophagales</taxon>
        <taxon>Hymenobacteraceae</taxon>
        <taxon>Hymenobacter</taxon>
    </lineage>
</organism>
<protein>
    <submittedName>
        <fullName evidence="2">DUF4846 domain-containing protein</fullName>
    </submittedName>
</protein>
<dbReference type="RefSeq" id="WP_185886573.1">
    <property type="nucleotide sequence ID" value="NZ_CP060202.1"/>
</dbReference>
<dbReference type="KEGG" id="hsk:H4317_10875"/>
<reference evidence="2 3" key="1">
    <citation type="submission" date="2020-08" db="EMBL/GenBank/DDBJ databases">
        <title>Hymenobacter sp. S2-20-2 genome sequencing.</title>
        <authorList>
            <person name="Jin L."/>
        </authorList>
    </citation>
    <scope>NUCLEOTIDE SEQUENCE [LARGE SCALE GENOMIC DNA]</scope>
    <source>
        <strain evidence="2 3">S2-20-2</strain>
    </source>
</reference>
<evidence type="ECO:0000256" key="1">
    <source>
        <dbReference type="SAM" id="SignalP"/>
    </source>
</evidence>
<accession>A0A7G7W2V4</accession>
<gene>
    <name evidence="2" type="ORF">H4317_10875</name>
</gene>
<keyword evidence="3" id="KW-1185">Reference proteome</keyword>
<name>A0A7G7W2V4_9BACT</name>
<dbReference type="InterPro" id="IPR032315">
    <property type="entry name" value="DUF4846"/>
</dbReference>
<feature type="chain" id="PRO_5028807926" evidence="1">
    <location>
        <begin position="17"/>
        <end position="303"/>
    </location>
</feature>
<dbReference type="EMBL" id="CP060202">
    <property type="protein sequence ID" value="QNH60697.1"/>
    <property type="molecule type" value="Genomic_DNA"/>
</dbReference>
<dbReference type="Pfam" id="PF16138">
    <property type="entry name" value="DUF4846"/>
    <property type="match status" value="1"/>
</dbReference>
<feature type="signal peptide" evidence="1">
    <location>
        <begin position="1"/>
        <end position="16"/>
    </location>
</feature>
<sequence>MSFRILLPVFASVVLACGQTESSPVDSGLAPPATSTPAAAPTDVAKGYSWLAPGAYNPKQSLASRFAPPRGCARVAVTPGSFGQWLRYLPLLPAGTPVKLFNGQLKDPQNVHAAVLNIDVGSRDLQQCADAIIRLRGEYLFAQDPAQVHFHLTSGHDIAFTDWYGGKGFRVSGDEVLPAPRPAELPTHTVFRRYLDQIFTYAGTLSLSRELNPVPLADVQPGDVLIRGGSPGHAVLVLDVAEQLGTGRRYVLLAQSYMPAQQMHVLRNIWGDATLGAWFAVNPQEARFSTPEWTFAREDLKRF</sequence>
<evidence type="ECO:0000313" key="2">
    <source>
        <dbReference type="EMBL" id="QNH60697.1"/>
    </source>
</evidence>
<dbReference type="AlphaFoldDB" id="A0A7G7W2V4"/>